<evidence type="ECO:0000313" key="4">
    <source>
        <dbReference type="Proteomes" id="UP000507245"/>
    </source>
</evidence>
<dbReference type="EMBL" id="CAEKKB010000006">
    <property type="protein sequence ID" value="CAB4316142.1"/>
    <property type="molecule type" value="Genomic_DNA"/>
</dbReference>
<reference evidence="4" key="1">
    <citation type="journal article" date="2020" name="Genome Biol.">
        <title>Gamete binning: chromosome-level and haplotype-resolved genome assembly enabled by high-throughput single-cell sequencing of gamete genomes.</title>
        <authorList>
            <person name="Campoy J.A."/>
            <person name="Sun H."/>
            <person name="Goel M."/>
            <person name="Jiao W.-B."/>
            <person name="Folz-Donahue K."/>
            <person name="Wang N."/>
            <person name="Rubio M."/>
            <person name="Liu C."/>
            <person name="Kukat C."/>
            <person name="Ruiz D."/>
            <person name="Huettel B."/>
            <person name="Schneeberger K."/>
        </authorList>
    </citation>
    <scope>NUCLEOTIDE SEQUENCE [LARGE SCALE GENOMIC DNA]</scope>
    <source>
        <strain evidence="4">cv. Rojo Pasion</strain>
    </source>
</reference>
<evidence type="ECO:0000313" key="3">
    <source>
        <dbReference type="Proteomes" id="UP000507222"/>
    </source>
</evidence>
<sequence>MFCFIENPLITLNSRRICEGDLQCGKSVGHLQCGLAQGRFQKLAEIDVSALEQRSIGDSPDLGPRGELVGKGEAAGFWC</sequence>
<proteinExistence type="predicted"/>
<dbReference type="Proteomes" id="UP000507222">
    <property type="component" value="Unassembled WGS sequence"/>
</dbReference>
<evidence type="ECO:0000313" key="2">
    <source>
        <dbReference type="EMBL" id="CAB4316142.1"/>
    </source>
</evidence>
<name>A0A6J5V9M5_PRUAR</name>
<accession>A0A6J5V9M5</accession>
<gene>
    <name evidence="1" type="ORF">CURHAP_LOCUS41599</name>
    <name evidence="2" type="ORF">ORAREDHAP_LOCUS41034</name>
</gene>
<organism evidence="1 3">
    <name type="scientific">Prunus armeniaca</name>
    <name type="common">Apricot</name>
    <name type="synonym">Armeniaca vulgaris</name>
    <dbReference type="NCBI Taxonomy" id="36596"/>
    <lineage>
        <taxon>Eukaryota</taxon>
        <taxon>Viridiplantae</taxon>
        <taxon>Streptophyta</taxon>
        <taxon>Embryophyta</taxon>
        <taxon>Tracheophyta</taxon>
        <taxon>Spermatophyta</taxon>
        <taxon>Magnoliopsida</taxon>
        <taxon>eudicotyledons</taxon>
        <taxon>Gunneridae</taxon>
        <taxon>Pentapetalae</taxon>
        <taxon>rosids</taxon>
        <taxon>fabids</taxon>
        <taxon>Rosales</taxon>
        <taxon>Rosaceae</taxon>
        <taxon>Amygdaloideae</taxon>
        <taxon>Amygdaleae</taxon>
        <taxon>Prunus</taxon>
    </lineage>
</organism>
<dbReference type="EMBL" id="CAEKDK010000006">
    <property type="protein sequence ID" value="CAB4285730.1"/>
    <property type="molecule type" value="Genomic_DNA"/>
</dbReference>
<dbReference type="AlphaFoldDB" id="A0A6J5V9M5"/>
<protein>
    <submittedName>
        <fullName evidence="1">Uncharacterized protein</fullName>
    </submittedName>
</protein>
<reference evidence="1 3" key="2">
    <citation type="submission" date="2020-05" db="EMBL/GenBank/DDBJ databases">
        <authorList>
            <person name="Campoy J."/>
            <person name="Schneeberger K."/>
            <person name="Spophaly S."/>
        </authorList>
    </citation>
    <scope>NUCLEOTIDE SEQUENCE [LARGE SCALE GENOMIC DNA]</scope>
    <source>
        <strain evidence="1">PruArmRojPasFocal</strain>
    </source>
</reference>
<keyword evidence="4" id="KW-1185">Reference proteome</keyword>
<dbReference type="Proteomes" id="UP000507245">
    <property type="component" value="Unassembled WGS sequence"/>
</dbReference>
<evidence type="ECO:0000313" key="1">
    <source>
        <dbReference type="EMBL" id="CAB4285730.1"/>
    </source>
</evidence>